<feature type="region of interest" description="Disordered" evidence="1">
    <location>
        <begin position="1"/>
        <end position="20"/>
    </location>
</feature>
<name>A0AAV7C3N9_ENGPU</name>
<gene>
    <name evidence="3" type="ORF">GDO81_010921</name>
</gene>
<dbReference type="EMBL" id="WNYA01000004">
    <property type="protein sequence ID" value="KAG8579513.1"/>
    <property type="molecule type" value="Genomic_DNA"/>
</dbReference>
<dbReference type="AlphaFoldDB" id="A0AAV7C3N9"/>
<protein>
    <submittedName>
        <fullName evidence="3">Uncharacterized protein</fullName>
    </submittedName>
</protein>
<keyword evidence="2" id="KW-0812">Transmembrane</keyword>
<evidence type="ECO:0000256" key="1">
    <source>
        <dbReference type="SAM" id="MobiDB-lite"/>
    </source>
</evidence>
<reference evidence="3" key="1">
    <citation type="thesis" date="2020" institute="ProQuest LLC" country="789 East Eisenhower Parkway, Ann Arbor, MI, USA">
        <title>Comparative Genomics and Chromosome Evolution.</title>
        <authorList>
            <person name="Mudd A.B."/>
        </authorList>
    </citation>
    <scope>NUCLEOTIDE SEQUENCE</scope>
    <source>
        <strain evidence="3">237g6f4</strain>
        <tissue evidence="3">Blood</tissue>
    </source>
</reference>
<proteinExistence type="predicted"/>
<accession>A0AAV7C3N9</accession>
<sequence>MDCPPKNAENLPSEVSPPARKPQYFHLPCLRCMWFQTSSPRLMLSVCVLYSVSLVNVIVAMGYDTELSRTSAVSYPSTKEIDMSVRLYK</sequence>
<keyword evidence="2" id="KW-0472">Membrane</keyword>
<keyword evidence="2" id="KW-1133">Transmembrane helix</keyword>
<comment type="caution">
    <text evidence="3">The sequence shown here is derived from an EMBL/GenBank/DDBJ whole genome shotgun (WGS) entry which is preliminary data.</text>
</comment>
<dbReference type="Proteomes" id="UP000824782">
    <property type="component" value="Unassembled WGS sequence"/>
</dbReference>
<organism evidence="3 4">
    <name type="scientific">Engystomops pustulosus</name>
    <name type="common">Tungara frog</name>
    <name type="synonym">Physalaemus pustulosus</name>
    <dbReference type="NCBI Taxonomy" id="76066"/>
    <lineage>
        <taxon>Eukaryota</taxon>
        <taxon>Metazoa</taxon>
        <taxon>Chordata</taxon>
        <taxon>Craniata</taxon>
        <taxon>Vertebrata</taxon>
        <taxon>Euteleostomi</taxon>
        <taxon>Amphibia</taxon>
        <taxon>Batrachia</taxon>
        <taxon>Anura</taxon>
        <taxon>Neobatrachia</taxon>
        <taxon>Hyloidea</taxon>
        <taxon>Leptodactylidae</taxon>
        <taxon>Leiuperinae</taxon>
        <taxon>Engystomops</taxon>
    </lineage>
</organism>
<evidence type="ECO:0000313" key="4">
    <source>
        <dbReference type="Proteomes" id="UP000824782"/>
    </source>
</evidence>
<keyword evidence="4" id="KW-1185">Reference proteome</keyword>
<evidence type="ECO:0000313" key="3">
    <source>
        <dbReference type="EMBL" id="KAG8579513.1"/>
    </source>
</evidence>
<evidence type="ECO:0000256" key="2">
    <source>
        <dbReference type="SAM" id="Phobius"/>
    </source>
</evidence>
<feature type="transmembrane region" description="Helical" evidence="2">
    <location>
        <begin position="42"/>
        <end position="63"/>
    </location>
</feature>